<reference evidence="1" key="1">
    <citation type="submission" date="2023-07" db="EMBL/GenBank/DDBJ databases">
        <authorList>
            <person name="Stuckert A."/>
        </authorList>
    </citation>
    <scope>NUCLEOTIDE SEQUENCE</scope>
</reference>
<keyword evidence="2" id="KW-1185">Reference proteome</keyword>
<name>A0ABN9ME51_9NEOB</name>
<protein>
    <submittedName>
        <fullName evidence="1">Uncharacterized protein</fullName>
    </submittedName>
</protein>
<comment type="caution">
    <text evidence="1">The sequence shown here is derived from an EMBL/GenBank/DDBJ whole genome shotgun (WGS) entry which is preliminary data.</text>
</comment>
<gene>
    <name evidence="1" type="ORF">RIMI_LOCUS19896716</name>
</gene>
<dbReference type="EMBL" id="CAUEEQ010064941">
    <property type="protein sequence ID" value="CAJ0965037.1"/>
    <property type="molecule type" value="Genomic_DNA"/>
</dbReference>
<sequence>MKKDAATLTDPVKRALPLYSSKCETIFTARGKQNEGEVNKQIESVLSAIPYKEYVIYVPKINSNMFQKNIQFCLAASPLFFVQQLRVIISNGMTIPRLNSVIILYPECQCHYPVPRVSVSLSCTPVSVSLSCTPSVSVIILYPECQCHYPVPRVSVSLSCTPSVSVIILYPECQCHYPVPRSVSVIILYPDVIILYPECQCHYPVPRVSVSLSCTPSVSVIILYPECQCHYPVPRVSVSLSCTPSVSVIILYPECQCHYPVPRVSVSLSCTPSVSVIILYPPVSVIILYPEYLCLLSVNRMAPVYIQTLKICPDLIQGSLSLIRSGLVNVPQDPPPLSGL</sequence>
<organism evidence="1 2">
    <name type="scientific">Ranitomeya imitator</name>
    <name type="common">mimic poison frog</name>
    <dbReference type="NCBI Taxonomy" id="111125"/>
    <lineage>
        <taxon>Eukaryota</taxon>
        <taxon>Metazoa</taxon>
        <taxon>Chordata</taxon>
        <taxon>Craniata</taxon>
        <taxon>Vertebrata</taxon>
        <taxon>Euteleostomi</taxon>
        <taxon>Amphibia</taxon>
        <taxon>Batrachia</taxon>
        <taxon>Anura</taxon>
        <taxon>Neobatrachia</taxon>
        <taxon>Hyloidea</taxon>
        <taxon>Dendrobatidae</taxon>
        <taxon>Dendrobatinae</taxon>
        <taxon>Ranitomeya</taxon>
    </lineage>
</organism>
<evidence type="ECO:0000313" key="1">
    <source>
        <dbReference type="EMBL" id="CAJ0965037.1"/>
    </source>
</evidence>
<evidence type="ECO:0000313" key="2">
    <source>
        <dbReference type="Proteomes" id="UP001176940"/>
    </source>
</evidence>
<proteinExistence type="predicted"/>
<accession>A0ABN9ME51</accession>
<dbReference type="Proteomes" id="UP001176940">
    <property type="component" value="Unassembled WGS sequence"/>
</dbReference>